<comment type="caution">
    <text evidence="1">The sequence shown here is derived from an EMBL/GenBank/DDBJ whole genome shotgun (WGS) entry which is preliminary data.</text>
</comment>
<organism evidence="1 2">
    <name type="scientific">Caenorhabditis nigoni</name>
    <dbReference type="NCBI Taxonomy" id="1611254"/>
    <lineage>
        <taxon>Eukaryota</taxon>
        <taxon>Metazoa</taxon>
        <taxon>Ecdysozoa</taxon>
        <taxon>Nematoda</taxon>
        <taxon>Chromadorea</taxon>
        <taxon>Rhabditida</taxon>
        <taxon>Rhabditina</taxon>
        <taxon>Rhabditomorpha</taxon>
        <taxon>Rhabditoidea</taxon>
        <taxon>Rhabditidae</taxon>
        <taxon>Peloderinae</taxon>
        <taxon>Caenorhabditis</taxon>
    </lineage>
</organism>
<keyword evidence="2" id="KW-1185">Reference proteome</keyword>
<gene>
    <name evidence="1" type="primary">Cnig_chr_IV.g13576</name>
    <name evidence="1" type="ORF">B9Z55_013576</name>
</gene>
<dbReference type="Proteomes" id="UP000230233">
    <property type="component" value="Chromosome IV"/>
</dbReference>
<evidence type="ECO:0000313" key="1">
    <source>
        <dbReference type="EMBL" id="PIC33687.1"/>
    </source>
</evidence>
<dbReference type="EMBL" id="PDUG01000004">
    <property type="protein sequence ID" value="PIC33687.1"/>
    <property type="molecule type" value="Genomic_DNA"/>
</dbReference>
<reference evidence="2" key="1">
    <citation type="submission" date="2017-10" db="EMBL/GenBank/DDBJ databases">
        <title>Rapid genome shrinkage in a self-fertile nematode reveals novel sperm competition proteins.</title>
        <authorList>
            <person name="Yin D."/>
            <person name="Schwarz E.M."/>
            <person name="Thomas C.G."/>
            <person name="Felde R.L."/>
            <person name="Korf I.F."/>
            <person name="Cutter A.D."/>
            <person name="Schartner C.M."/>
            <person name="Ralston E.J."/>
            <person name="Meyer B.J."/>
            <person name="Haag E.S."/>
        </authorList>
    </citation>
    <scope>NUCLEOTIDE SEQUENCE [LARGE SCALE GENOMIC DNA]</scope>
    <source>
        <strain evidence="2">JU1422</strain>
    </source>
</reference>
<dbReference type="STRING" id="1611254.A0A2G5U2C1"/>
<proteinExistence type="predicted"/>
<sequence length="238" mass="26875">MTGGLFGSCSPNTVPLNSTYKMMHGFIVLLAVSTTSALVTMKIEMQDPNGECKKYVEQGLDYLEIKYARILMFENADKKQLSRPILGNLVCNPDKFKDNIYHFKCDGIMARIPKNRIGHSISIAVAPKKQMMLGPIDYRYQEESMKLVENGFLGVDALNSQSFQPNQHISVKNITIYDLKGPGSILDHDFNNCQGFWPKRLIGDHGVYMSVQSKSLGYGWLRMYFDPSGIGEEMVWIV</sequence>
<dbReference type="AlphaFoldDB" id="A0A2G5U2C1"/>
<protein>
    <submittedName>
        <fullName evidence="1">Uncharacterized protein</fullName>
    </submittedName>
</protein>
<name>A0A2G5U2C1_9PELO</name>
<accession>A0A2G5U2C1</accession>
<evidence type="ECO:0000313" key="2">
    <source>
        <dbReference type="Proteomes" id="UP000230233"/>
    </source>
</evidence>
<dbReference type="OrthoDB" id="5870198at2759"/>